<comment type="caution">
    <text evidence="1">The sequence shown here is derived from an EMBL/GenBank/DDBJ whole genome shotgun (WGS) entry which is preliminary data.</text>
</comment>
<dbReference type="InterPro" id="IPR036663">
    <property type="entry name" value="Fumarylacetoacetase_C_sf"/>
</dbReference>
<keyword evidence="2" id="KW-1185">Reference proteome</keyword>
<accession>A0A4R5BJU8</accession>
<organism evidence="1 2">
    <name type="scientific">Actinomadura rubrisoli</name>
    <dbReference type="NCBI Taxonomy" id="2530368"/>
    <lineage>
        <taxon>Bacteria</taxon>
        <taxon>Bacillati</taxon>
        <taxon>Actinomycetota</taxon>
        <taxon>Actinomycetes</taxon>
        <taxon>Streptosporangiales</taxon>
        <taxon>Thermomonosporaceae</taxon>
        <taxon>Actinomadura</taxon>
    </lineage>
</organism>
<dbReference type="GO" id="GO:0003824">
    <property type="term" value="F:catalytic activity"/>
    <property type="evidence" value="ECO:0007669"/>
    <property type="project" value="InterPro"/>
</dbReference>
<protein>
    <submittedName>
        <fullName evidence="1">DUF2848 domain-containing protein</fullName>
    </submittedName>
</protein>
<dbReference type="Proteomes" id="UP000294513">
    <property type="component" value="Unassembled WGS sequence"/>
</dbReference>
<dbReference type="InterPro" id="IPR021269">
    <property type="entry name" value="DUF2848"/>
</dbReference>
<dbReference type="RefSeq" id="WP_131894674.1">
    <property type="nucleotide sequence ID" value="NZ_SMKU01000085.1"/>
</dbReference>
<evidence type="ECO:0000313" key="1">
    <source>
        <dbReference type="EMBL" id="TDD85919.1"/>
    </source>
</evidence>
<dbReference type="Pfam" id="PF11010">
    <property type="entry name" value="DUF2848"/>
    <property type="match status" value="1"/>
</dbReference>
<sequence>MRLHLNGDVLDCAPRHLIVAGYTGRDERATRAHIEELAAIGVPEPPTVPAFYRLDPALLTTEPAIAVDGGNTSGEVEPVLIRHRGRHYLGVGSDHTDRDIERADVGAAKAACPKPLGDRVVALPDDTSWDAIRVESSVDGRRYQSGRLSALRTPADLLGRLAGALGDLDGDLVVFAGTLPLLDGAFVPGSRWRLALTVDTTTLTCHYETKRRAS</sequence>
<dbReference type="AlphaFoldDB" id="A0A4R5BJU8"/>
<gene>
    <name evidence="1" type="ORF">E1298_18005</name>
</gene>
<name>A0A4R5BJU8_9ACTN</name>
<proteinExistence type="predicted"/>
<dbReference type="EMBL" id="SMKU01000085">
    <property type="protein sequence ID" value="TDD85919.1"/>
    <property type="molecule type" value="Genomic_DNA"/>
</dbReference>
<evidence type="ECO:0000313" key="2">
    <source>
        <dbReference type="Proteomes" id="UP000294513"/>
    </source>
</evidence>
<reference evidence="1 2" key="1">
    <citation type="submission" date="2019-03" db="EMBL/GenBank/DDBJ databases">
        <title>Draft genome sequences of novel Actinobacteria.</title>
        <authorList>
            <person name="Sahin N."/>
            <person name="Ay H."/>
            <person name="Saygin H."/>
        </authorList>
    </citation>
    <scope>NUCLEOTIDE SEQUENCE [LARGE SCALE GENOMIC DNA]</scope>
    <source>
        <strain evidence="1 2">H3C3</strain>
    </source>
</reference>
<dbReference type="OrthoDB" id="9792678at2"/>
<dbReference type="SUPFAM" id="SSF56529">
    <property type="entry name" value="FAH"/>
    <property type="match status" value="1"/>
</dbReference>